<protein>
    <recommendedName>
        <fullName evidence="3">NAD(P)-binding domain-containing protein</fullName>
    </recommendedName>
</protein>
<evidence type="ECO:0000259" key="3">
    <source>
        <dbReference type="Pfam" id="PF13460"/>
    </source>
</evidence>
<evidence type="ECO:0000256" key="1">
    <source>
        <dbReference type="ARBA" id="ARBA00022531"/>
    </source>
</evidence>
<dbReference type="AlphaFoldDB" id="A0A0P9D5B9"/>
<dbReference type="Pfam" id="PF13460">
    <property type="entry name" value="NAD_binding_10"/>
    <property type="match status" value="1"/>
</dbReference>
<dbReference type="GO" id="GO:0015979">
    <property type="term" value="P:photosynthesis"/>
    <property type="evidence" value="ECO:0007669"/>
    <property type="project" value="UniProtKB-KW"/>
</dbReference>
<dbReference type="EMBL" id="LJCR01000086">
    <property type="protein sequence ID" value="KPV54255.1"/>
    <property type="molecule type" value="Genomic_DNA"/>
</dbReference>
<evidence type="ECO:0000256" key="2">
    <source>
        <dbReference type="ARBA" id="ARBA00023276"/>
    </source>
</evidence>
<dbReference type="PANTHER" id="PTHR47128">
    <property type="match status" value="1"/>
</dbReference>
<dbReference type="GO" id="GO:0009523">
    <property type="term" value="C:photosystem II"/>
    <property type="evidence" value="ECO:0007669"/>
    <property type="project" value="UniProtKB-KW"/>
</dbReference>
<sequence>MAYILITGGTGGLGHEVVTHINLDRNRVRIMSRRSRPENLDARLEWAQADLSSGNGLAEAVRGTQTILHLATNPIHIHTVDVEGTRRLLEAARREQIKNFVYISIVGIEHFPKMGYYKSKIAAERLIESSGVPYTILRATQFHSLVDMILRAANHLPFLLLPTDFQGQPTDSGEVAAHLIQLGEEGAKGRVPDMAGPDLLRLGDMARTWLKTRQIRKAITHLPVWGATANAYRRGMNTAPAQVVGRVTWTEWVERTYGQLQEAL</sequence>
<evidence type="ECO:0000313" key="4">
    <source>
        <dbReference type="EMBL" id="KPV54255.1"/>
    </source>
</evidence>
<gene>
    <name evidence="4" type="ORF">SE17_04845</name>
</gene>
<dbReference type="InterPro" id="IPR016040">
    <property type="entry name" value="NAD(P)-bd_dom"/>
</dbReference>
<reference evidence="4 5" key="1">
    <citation type="submission" date="2015-09" db="EMBL/GenBank/DDBJ databases">
        <title>Draft genome sequence of Kouleothrix aurantiaca JCM 19913.</title>
        <authorList>
            <person name="Hemp J."/>
        </authorList>
    </citation>
    <scope>NUCLEOTIDE SEQUENCE [LARGE SCALE GENOMIC DNA]</scope>
    <source>
        <strain evidence="4 5">COM-B</strain>
    </source>
</reference>
<dbReference type="InterPro" id="IPR036291">
    <property type="entry name" value="NAD(P)-bd_dom_sf"/>
</dbReference>
<name>A0A0P9D5B9_9CHLR</name>
<keyword evidence="2" id="KW-0604">Photosystem II</keyword>
<organism evidence="4 5">
    <name type="scientific">Kouleothrix aurantiaca</name>
    <dbReference type="NCBI Taxonomy" id="186479"/>
    <lineage>
        <taxon>Bacteria</taxon>
        <taxon>Bacillati</taxon>
        <taxon>Chloroflexota</taxon>
        <taxon>Chloroflexia</taxon>
        <taxon>Chloroflexales</taxon>
        <taxon>Roseiflexineae</taxon>
        <taxon>Roseiflexaceae</taxon>
        <taxon>Kouleothrix</taxon>
    </lineage>
</organism>
<dbReference type="InterPro" id="IPR044256">
    <property type="entry name" value="HCF244-like"/>
</dbReference>
<dbReference type="Gene3D" id="3.40.50.720">
    <property type="entry name" value="NAD(P)-binding Rossmann-like Domain"/>
    <property type="match status" value="1"/>
</dbReference>
<dbReference type="Proteomes" id="UP000050509">
    <property type="component" value="Unassembled WGS sequence"/>
</dbReference>
<evidence type="ECO:0000313" key="5">
    <source>
        <dbReference type="Proteomes" id="UP000050509"/>
    </source>
</evidence>
<dbReference type="SUPFAM" id="SSF51735">
    <property type="entry name" value="NAD(P)-binding Rossmann-fold domains"/>
    <property type="match status" value="1"/>
</dbReference>
<proteinExistence type="predicted"/>
<comment type="caution">
    <text evidence="4">The sequence shown here is derived from an EMBL/GenBank/DDBJ whole genome shotgun (WGS) entry which is preliminary data.</text>
</comment>
<dbReference type="PANTHER" id="PTHR47128:SF2">
    <property type="entry name" value="PROTEIN HIGH CHLOROPHYLL FLUORESCENCE PHENOTYPE 244, CHLOROPLASTIC"/>
    <property type="match status" value="1"/>
</dbReference>
<feature type="domain" description="NAD(P)-binding" evidence="3">
    <location>
        <begin position="8"/>
        <end position="142"/>
    </location>
</feature>
<accession>A0A0P9D5B9</accession>
<keyword evidence="1" id="KW-0602">Photosynthesis</keyword>
<keyword evidence="5" id="KW-1185">Reference proteome</keyword>